<proteinExistence type="inferred from homology"/>
<dbReference type="Proteomes" id="UP000594263">
    <property type="component" value="Unplaced"/>
</dbReference>
<reference evidence="7" key="1">
    <citation type="submission" date="2021-01" db="UniProtKB">
        <authorList>
            <consortium name="EnsemblPlants"/>
        </authorList>
    </citation>
    <scope>IDENTIFICATION</scope>
</reference>
<comment type="similarity">
    <text evidence="4">Belongs to the HIPP family.</text>
</comment>
<dbReference type="InterPro" id="IPR036163">
    <property type="entry name" value="HMA_dom_sf"/>
</dbReference>
<dbReference type="Gene3D" id="3.30.70.100">
    <property type="match status" value="2"/>
</dbReference>
<dbReference type="GO" id="GO:0046872">
    <property type="term" value="F:metal ion binding"/>
    <property type="evidence" value="ECO:0007669"/>
    <property type="project" value="UniProtKB-KW"/>
</dbReference>
<protein>
    <recommendedName>
        <fullName evidence="6">HMA domain-containing protein</fullName>
    </recommendedName>
</protein>
<keyword evidence="1" id="KW-0488">Methylation</keyword>
<evidence type="ECO:0000256" key="2">
    <source>
        <dbReference type="ARBA" id="ARBA00022723"/>
    </source>
</evidence>
<evidence type="ECO:0000259" key="6">
    <source>
        <dbReference type="PROSITE" id="PS50846"/>
    </source>
</evidence>
<feature type="domain" description="HMA" evidence="6">
    <location>
        <begin position="20"/>
        <end position="84"/>
    </location>
</feature>
<dbReference type="PANTHER" id="PTHR46195">
    <property type="entry name" value="HEAVY METAL-ASSOCIATED ISOPRENYLATED PLANT PROTEIN 7"/>
    <property type="match status" value="1"/>
</dbReference>
<sequence>MGEEGKKEDEQEKKKAAEEEEEIVLKVDMHCDACARKIARSLKGFEGVEEVTADCKASKVVVKGKSADPIKILDRIQKKCSRKVELISPVPKPPPETKPEVKDEPPKEDKKDEPPPVVTVVLSVRMHCEACALVIEKRIRKIKGVESVVADLGNDQVKISGVIVPEKLVEEVFKKTKKRGTIVKQKEKKEDAKKDEEEEKKKEGEAAEEEEEKKMDIKKSEHWPAARYNMEFAYAPQIFSDENPNACSVM</sequence>
<evidence type="ECO:0000256" key="4">
    <source>
        <dbReference type="ARBA" id="ARBA00024045"/>
    </source>
</evidence>
<keyword evidence="8" id="KW-1185">Reference proteome</keyword>
<feature type="region of interest" description="Disordered" evidence="5">
    <location>
        <begin position="87"/>
        <end position="115"/>
    </location>
</feature>
<evidence type="ECO:0000313" key="7">
    <source>
        <dbReference type="EnsemblPlants" id="Kaladp0059s0309.1.v1.1"/>
    </source>
</evidence>
<dbReference type="OMA" id="NEYWPSK"/>
<keyword evidence="3" id="KW-0449">Lipoprotein</keyword>
<evidence type="ECO:0000313" key="8">
    <source>
        <dbReference type="Proteomes" id="UP000594263"/>
    </source>
</evidence>
<feature type="compositionally biased region" description="Basic and acidic residues" evidence="5">
    <location>
        <begin position="184"/>
        <end position="205"/>
    </location>
</feature>
<dbReference type="PANTHER" id="PTHR46195:SF10">
    <property type="entry name" value="HEAVY METAL-ASSOCIATED DOMAIN CONTAINING PROTEIN, EXPRESSED"/>
    <property type="match status" value="1"/>
</dbReference>
<evidence type="ECO:0000256" key="5">
    <source>
        <dbReference type="SAM" id="MobiDB-lite"/>
    </source>
</evidence>
<dbReference type="InterPro" id="IPR044577">
    <property type="entry name" value="HIPP4/7/8/17/18/19"/>
</dbReference>
<accession>A0A7N0UE02</accession>
<dbReference type="InterPro" id="IPR006121">
    <property type="entry name" value="HMA_dom"/>
</dbReference>
<dbReference type="PROSITE" id="PS50846">
    <property type="entry name" value="HMA_2"/>
    <property type="match status" value="2"/>
</dbReference>
<name>A0A7N0UE02_KALFE</name>
<evidence type="ECO:0000256" key="1">
    <source>
        <dbReference type="ARBA" id="ARBA00022481"/>
    </source>
</evidence>
<feature type="domain" description="HMA" evidence="6">
    <location>
        <begin position="117"/>
        <end position="184"/>
    </location>
</feature>
<dbReference type="Gramene" id="Kaladp0059s0309.1.v1.1">
    <property type="protein sequence ID" value="Kaladp0059s0309.1.v1.1"/>
    <property type="gene ID" value="Kaladp0059s0309.v1.1"/>
</dbReference>
<dbReference type="AlphaFoldDB" id="A0A7N0UE02"/>
<keyword evidence="2" id="KW-0479">Metal-binding</keyword>
<organism evidence="7 8">
    <name type="scientific">Kalanchoe fedtschenkoi</name>
    <name type="common">Lavender scallops</name>
    <name type="synonym">South American air plant</name>
    <dbReference type="NCBI Taxonomy" id="63787"/>
    <lineage>
        <taxon>Eukaryota</taxon>
        <taxon>Viridiplantae</taxon>
        <taxon>Streptophyta</taxon>
        <taxon>Embryophyta</taxon>
        <taxon>Tracheophyta</taxon>
        <taxon>Spermatophyta</taxon>
        <taxon>Magnoliopsida</taxon>
        <taxon>eudicotyledons</taxon>
        <taxon>Gunneridae</taxon>
        <taxon>Pentapetalae</taxon>
        <taxon>Saxifragales</taxon>
        <taxon>Crassulaceae</taxon>
        <taxon>Kalanchoe</taxon>
    </lineage>
</organism>
<dbReference type="Pfam" id="PF00403">
    <property type="entry name" value="HMA"/>
    <property type="match status" value="2"/>
</dbReference>
<evidence type="ECO:0000256" key="3">
    <source>
        <dbReference type="ARBA" id="ARBA00023289"/>
    </source>
</evidence>
<dbReference type="PROSITE" id="PS01047">
    <property type="entry name" value="HMA_1"/>
    <property type="match status" value="1"/>
</dbReference>
<feature type="region of interest" description="Disordered" evidence="5">
    <location>
        <begin position="1"/>
        <end position="20"/>
    </location>
</feature>
<dbReference type="CDD" id="cd00371">
    <property type="entry name" value="HMA"/>
    <property type="match status" value="2"/>
</dbReference>
<dbReference type="SUPFAM" id="SSF55008">
    <property type="entry name" value="HMA, heavy metal-associated domain"/>
    <property type="match status" value="2"/>
</dbReference>
<dbReference type="InterPro" id="IPR017969">
    <property type="entry name" value="Heavy-metal-associated_CS"/>
</dbReference>
<feature type="compositionally biased region" description="Basic and acidic residues" evidence="5">
    <location>
        <begin position="95"/>
        <end position="114"/>
    </location>
</feature>
<dbReference type="EnsemblPlants" id="Kaladp0059s0309.1.v1.1">
    <property type="protein sequence ID" value="Kaladp0059s0309.1.v1.1"/>
    <property type="gene ID" value="Kaladp0059s0309.v1.1"/>
</dbReference>
<keyword evidence="3" id="KW-0636">Prenylation</keyword>
<feature type="region of interest" description="Disordered" evidence="5">
    <location>
        <begin position="180"/>
        <end position="220"/>
    </location>
</feature>